<organism evidence="1 2">
    <name type="scientific">Candidatus Acetatifactor stercoripullorum</name>
    <dbReference type="NCBI Taxonomy" id="2838414"/>
    <lineage>
        <taxon>Bacteria</taxon>
        <taxon>Bacillati</taxon>
        <taxon>Bacillota</taxon>
        <taxon>Clostridia</taxon>
        <taxon>Lachnospirales</taxon>
        <taxon>Lachnospiraceae</taxon>
        <taxon>Acetatifactor</taxon>
    </lineage>
</organism>
<name>A0A9D1UBS3_9FIRM</name>
<evidence type="ECO:0000313" key="1">
    <source>
        <dbReference type="EMBL" id="HIW80625.1"/>
    </source>
</evidence>
<reference evidence="1" key="2">
    <citation type="submission" date="2021-04" db="EMBL/GenBank/DDBJ databases">
        <authorList>
            <person name="Gilroy R."/>
        </authorList>
    </citation>
    <scope>NUCLEOTIDE SEQUENCE</scope>
    <source>
        <strain evidence="1">CHK195-6426</strain>
    </source>
</reference>
<reference evidence="1" key="1">
    <citation type="journal article" date="2021" name="PeerJ">
        <title>Extensive microbial diversity within the chicken gut microbiome revealed by metagenomics and culture.</title>
        <authorList>
            <person name="Gilroy R."/>
            <person name="Ravi A."/>
            <person name="Getino M."/>
            <person name="Pursley I."/>
            <person name="Horton D.L."/>
            <person name="Alikhan N.F."/>
            <person name="Baker D."/>
            <person name="Gharbi K."/>
            <person name="Hall N."/>
            <person name="Watson M."/>
            <person name="Adriaenssens E.M."/>
            <person name="Foster-Nyarko E."/>
            <person name="Jarju S."/>
            <person name="Secka A."/>
            <person name="Antonio M."/>
            <person name="Oren A."/>
            <person name="Chaudhuri R.R."/>
            <person name="La Ragione R."/>
            <person name="Hildebrand F."/>
            <person name="Pallen M.J."/>
        </authorList>
    </citation>
    <scope>NUCLEOTIDE SEQUENCE</scope>
    <source>
        <strain evidence="1">CHK195-6426</strain>
    </source>
</reference>
<evidence type="ECO:0000313" key="2">
    <source>
        <dbReference type="Proteomes" id="UP000824265"/>
    </source>
</evidence>
<protein>
    <submittedName>
        <fullName evidence="1">Uncharacterized protein</fullName>
    </submittedName>
</protein>
<dbReference type="Proteomes" id="UP000824265">
    <property type="component" value="Unassembled WGS sequence"/>
</dbReference>
<dbReference type="EMBL" id="DXGH01000020">
    <property type="protein sequence ID" value="HIW80625.1"/>
    <property type="molecule type" value="Genomic_DNA"/>
</dbReference>
<accession>A0A9D1UBS3</accession>
<gene>
    <name evidence="1" type="ORF">H9742_03710</name>
</gene>
<sequence>MDKLIESMSNINVRKNDGYLFIKRDEIYVPIMKTILSITKRSFYSLPLLDEIVLRLINEGIQEIDELVNILGIDRKLLEVTLADLSVKDVIYCTTNRCSLLAKGKQALRELRTVQRKKDTVKNVYLDPINRKIILEHENYQFVDKVNVNDKKLDADFEVNDIEIFKENIDSVNKVFLDEMNIYNDKTKSEPDELLSIDSIENVYVKFVRIPIYIYVSSEGIDIDIMAVNKRNDPLLVLFKSEIIEQIRKKKVLKNIFVKYGLRKTFLGVDLEENENLKNDLQKYRKNKGDRDELEPIIEKEILSDRKLSDEEFEVLLKYLADKCENFRIDVYHLDDWAKSEWCSKVLSVLNGKKLFEIGYAECYDFRKALSIIQRTMPECSRDKVVQVKADCYLSLVFDEKYIITGVPKDIVIMDSNTHIHKVEFYLQVM</sequence>
<proteinExistence type="predicted"/>
<dbReference type="AlphaFoldDB" id="A0A9D1UBS3"/>
<comment type="caution">
    <text evidence="1">The sequence shown here is derived from an EMBL/GenBank/DDBJ whole genome shotgun (WGS) entry which is preliminary data.</text>
</comment>